<gene>
    <name evidence="3" type="ORF">C8N44_10820</name>
</gene>
<evidence type="ECO:0000259" key="2">
    <source>
        <dbReference type="Pfam" id="PF00535"/>
    </source>
</evidence>
<dbReference type="InterPro" id="IPR001173">
    <property type="entry name" value="Glyco_trans_2-like"/>
</dbReference>
<keyword evidence="4" id="KW-1185">Reference proteome</keyword>
<name>A0A2T6AY45_9RHOB</name>
<organism evidence="3 4">
    <name type="scientific">Allosediminivita pacifica</name>
    <dbReference type="NCBI Taxonomy" id="1267769"/>
    <lineage>
        <taxon>Bacteria</taxon>
        <taxon>Pseudomonadati</taxon>
        <taxon>Pseudomonadota</taxon>
        <taxon>Alphaproteobacteria</taxon>
        <taxon>Rhodobacterales</taxon>
        <taxon>Paracoccaceae</taxon>
        <taxon>Allosediminivita</taxon>
    </lineage>
</organism>
<proteinExistence type="predicted"/>
<comment type="caution">
    <text evidence="3">The sequence shown here is derived from an EMBL/GenBank/DDBJ whole genome shotgun (WGS) entry which is preliminary data.</text>
</comment>
<dbReference type="InterPro" id="IPR029044">
    <property type="entry name" value="Nucleotide-diphossugar_trans"/>
</dbReference>
<feature type="region of interest" description="Disordered" evidence="1">
    <location>
        <begin position="345"/>
        <end position="364"/>
    </location>
</feature>
<sequence>MMWINLGPSRAVMHAVANRDAMRQGTRIAVPEDAVTGKTRIGIGAITRRRPQMFSDLLDSFAWMRVPEGVELVYLFAENDDETTMTGIVEGFAERTGAETYLELETRQGIPMARNRVLDMALADGCDFLTFVDDDETVDRDWLVQLYDTISGEELDLVGGPVRYQPPQGSVLSRENRAVLDVVQGRSGRDHAKRSERARTHEGHRVAVYTNNWIARLSRVRELGVRFDEAARFTGGSDTKFYKDFREAGGRTGWAPGAYVCETRPLSRLTYRYYYERCRDQEMTRLGRKDAKPSALGAYAVYLYALLRSALYLAKSPFTAGRGKARAMRVMGQASARVGYLRGRQSDHYDPSRAHLHEDPQGKG</sequence>
<dbReference type="AlphaFoldDB" id="A0A2T6AY45"/>
<accession>A0A2T6AY45</accession>
<evidence type="ECO:0000313" key="3">
    <source>
        <dbReference type="EMBL" id="PTX48743.1"/>
    </source>
</evidence>
<dbReference type="CDD" id="cd00761">
    <property type="entry name" value="Glyco_tranf_GTA_type"/>
    <property type="match status" value="1"/>
</dbReference>
<protein>
    <submittedName>
        <fullName evidence="3">Succinoglycan biosynthesis protein ExoM</fullName>
    </submittedName>
</protein>
<reference evidence="3 4" key="1">
    <citation type="submission" date="2018-04" db="EMBL/GenBank/DDBJ databases">
        <title>Genomic Encyclopedia of Archaeal and Bacterial Type Strains, Phase II (KMG-II): from individual species to whole genera.</title>
        <authorList>
            <person name="Goeker M."/>
        </authorList>
    </citation>
    <scope>NUCLEOTIDE SEQUENCE [LARGE SCALE GENOMIC DNA]</scope>
    <source>
        <strain evidence="3 4">DSM 29329</strain>
    </source>
</reference>
<dbReference type="Gene3D" id="3.90.550.10">
    <property type="entry name" value="Spore Coat Polysaccharide Biosynthesis Protein SpsA, Chain A"/>
    <property type="match status" value="1"/>
</dbReference>
<dbReference type="EMBL" id="QBKN01000008">
    <property type="protein sequence ID" value="PTX48743.1"/>
    <property type="molecule type" value="Genomic_DNA"/>
</dbReference>
<dbReference type="Proteomes" id="UP000244069">
    <property type="component" value="Unassembled WGS sequence"/>
</dbReference>
<dbReference type="SUPFAM" id="SSF53448">
    <property type="entry name" value="Nucleotide-diphospho-sugar transferases"/>
    <property type="match status" value="1"/>
</dbReference>
<feature type="domain" description="Glycosyltransferase 2-like" evidence="2">
    <location>
        <begin position="88"/>
        <end position="174"/>
    </location>
</feature>
<dbReference type="Pfam" id="PF00535">
    <property type="entry name" value="Glycos_transf_2"/>
    <property type="match status" value="1"/>
</dbReference>
<evidence type="ECO:0000313" key="4">
    <source>
        <dbReference type="Proteomes" id="UP000244069"/>
    </source>
</evidence>
<evidence type="ECO:0000256" key="1">
    <source>
        <dbReference type="SAM" id="MobiDB-lite"/>
    </source>
</evidence>